<feature type="chain" id="PRO_5015459921" evidence="2">
    <location>
        <begin position="24"/>
        <end position="229"/>
    </location>
</feature>
<evidence type="ECO:0000313" key="3">
    <source>
        <dbReference type="EMBL" id="POY37631.1"/>
    </source>
</evidence>
<evidence type="ECO:0000313" key="4">
    <source>
        <dbReference type="Proteomes" id="UP000237310"/>
    </source>
</evidence>
<keyword evidence="4" id="KW-1185">Reference proteome</keyword>
<feature type="signal peptide" evidence="2">
    <location>
        <begin position="1"/>
        <end position="23"/>
    </location>
</feature>
<protein>
    <submittedName>
        <fullName evidence="3">Uncharacterized protein</fullName>
    </submittedName>
</protein>
<feature type="compositionally biased region" description="Low complexity" evidence="1">
    <location>
        <begin position="112"/>
        <end position="129"/>
    </location>
</feature>
<name>A0A2S5A4W3_9FLAO</name>
<comment type="caution">
    <text evidence="3">The sequence shown here is derived from an EMBL/GenBank/DDBJ whole genome shotgun (WGS) entry which is preliminary data.</text>
</comment>
<evidence type="ECO:0000256" key="2">
    <source>
        <dbReference type="SAM" id="SignalP"/>
    </source>
</evidence>
<dbReference type="RefSeq" id="WP_103806755.1">
    <property type="nucleotide sequence ID" value="NZ_PQVG01000008.1"/>
</dbReference>
<sequence length="229" mass="23672">MKNQFIITVAFIAVTSFTNSLLAQQPAAKTAGYDLKTAKGLSCSVVSTDQGCSLNFTKIEMSYRDGASGMATGKRQHKPFVVIYDVSSSDNSVSQVKSPRDAASGQATGKRTSSVTSGMSEVSSSSTVQGSGGGAGKVSMQDFHFSMKGNGKTISLSCPDGSCDISTDLPDGQYTLSCDWSWGLSQTGTMSSGTGGKSSPKRGSVDFLLDIENGACMAINQKGTGASNK</sequence>
<keyword evidence="2" id="KW-0732">Signal</keyword>
<accession>A0A2S5A4W3</accession>
<dbReference type="OrthoDB" id="119701at2"/>
<organism evidence="3 4">
    <name type="scientific">Flavobacterium alvei</name>
    <dbReference type="NCBI Taxonomy" id="2080416"/>
    <lineage>
        <taxon>Bacteria</taxon>
        <taxon>Pseudomonadati</taxon>
        <taxon>Bacteroidota</taxon>
        <taxon>Flavobacteriia</taxon>
        <taxon>Flavobacteriales</taxon>
        <taxon>Flavobacteriaceae</taxon>
        <taxon>Flavobacterium</taxon>
    </lineage>
</organism>
<proteinExistence type="predicted"/>
<dbReference type="AlphaFoldDB" id="A0A2S5A4W3"/>
<gene>
    <name evidence="3" type="ORF">C3L50_13725</name>
</gene>
<reference evidence="3 4" key="1">
    <citation type="submission" date="2018-01" db="EMBL/GenBank/DDBJ databases">
        <authorList>
            <person name="Gaut B.S."/>
            <person name="Morton B.R."/>
            <person name="Clegg M.T."/>
            <person name="Duvall M.R."/>
        </authorList>
    </citation>
    <scope>NUCLEOTIDE SEQUENCE [LARGE SCALE GENOMIC DNA]</scope>
    <source>
        <strain evidence="3 4">HR-AY</strain>
    </source>
</reference>
<dbReference type="EMBL" id="PQVG01000008">
    <property type="protein sequence ID" value="POY37631.1"/>
    <property type="molecule type" value="Genomic_DNA"/>
</dbReference>
<evidence type="ECO:0000256" key="1">
    <source>
        <dbReference type="SAM" id="MobiDB-lite"/>
    </source>
</evidence>
<feature type="region of interest" description="Disordered" evidence="1">
    <location>
        <begin position="91"/>
        <end position="135"/>
    </location>
</feature>
<dbReference type="Proteomes" id="UP000237310">
    <property type="component" value="Unassembled WGS sequence"/>
</dbReference>